<dbReference type="InterPro" id="IPR012999">
    <property type="entry name" value="Pyr_OxRdtase_I_AS"/>
</dbReference>
<dbReference type="Proteomes" id="UP000199064">
    <property type="component" value="Unassembled WGS sequence"/>
</dbReference>
<evidence type="ECO:0000256" key="9">
    <source>
        <dbReference type="ARBA" id="ARBA00049187"/>
    </source>
</evidence>
<comment type="similarity">
    <text evidence="1 13">Belongs to the class-I pyridine nucleotide-disulfide oxidoreductase family.</text>
</comment>
<dbReference type="GO" id="GO:0004148">
    <property type="term" value="F:dihydrolipoyl dehydrogenase (NADH) activity"/>
    <property type="evidence" value="ECO:0007669"/>
    <property type="project" value="UniProtKB-EC"/>
</dbReference>
<evidence type="ECO:0000256" key="5">
    <source>
        <dbReference type="ARBA" id="ARBA00023002"/>
    </source>
</evidence>
<dbReference type="Gene3D" id="3.50.50.60">
    <property type="entry name" value="FAD/NAD(P)-binding domain"/>
    <property type="match status" value="2"/>
</dbReference>
<evidence type="ECO:0000256" key="12">
    <source>
        <dbReference type="PIRSR" id="PIRSR000350-4"/>
    </source>
</evidence>
<evidence type="ECO:0000256" key="1">
    <source>
        <dbReference type="ARBA" id="ARBA00007532"/>
    </source>
</evidence>
<evidence type="ECO:0000313" key="16">
    <source>
        <dbReference type="EMBL" id="SEB52228.1"/>
    </source>
</evidence>
<dbReference type="EMBL" id="FNSL01000001">
    <property type="protein sequence ID" value="SEB52228.1"/>
    <property type="molecule type" value="Genomic_DNA"/>
</dbReference>
<feature type="binding site" evidence="11">
    <location>
        <position position="50"/>
    </location>
    <ligand>
        <name>FAD</name>
        <dbReference type="ChEBI" id="CHEBI:57692"/>
    </ligand>
</feature>
<dbReference type="EC" id="1.8.1.4" evidence="2 13"/>
<keyword evidence="4 11" id="KW-0274">FAD</keyword>
<keyword evidence="7" id="KW-1015">Disulfide bond</keyword>
<dbReference type="InterPro" id="IPR036188">
    <property type="entry name" value="FAD/NAD-bd_sf"/>
</dbReference>
<evidence type="ECO:0000259" key="15">
    <source>
        <dbReference type="Pfam" id="PF07992"/>
    </source>
</evidence>
<dbReference type="PRINTS" id="PR00368">
    <property type="entry name" value="FADPNR"/>
</dbReference>
<comment type="miscellaneous">
    <text evidence="13">The active site is a redox-active disulfide bond.</text>
</comment>
<evidence type="ECO:0000256" key="7">
    <source>
        <dbReference type="ARBA" id="ARBA00023157"/>
    </source>
</evidence>
<feature type="binding site" evidence="11">
    <location>
        <begin position="321"/>
        <end position="324"/>
    </location>
    <ligand>
        <name>FAD</name>
        <dbReference type="ChEBI" id="CHEBI:57692"/>
    </ligand>
</feature>
<dbReference type="AlphaFoldDB" id="A0A1H4K2C4"/>
<dbReference type="PANTHER" id="PTHR22912">
    <property type="entry name" value="DISULFIDE OXIDOREDUCTASE"/>
    <property type="match status" value="1"/>
</dbReference>
<name>A0A1H4K2C4_9HYPH</name>
<evidence type="ECO:0000259" key="14">
    <source>
        <dbReference type="Pfam" id="PF02852"/>
    </source>
</evidence>
<feature type="disulfide bond" description="Redox-active" evidence="12">
    <location>
        <begin position="41"/>
        <end position="46"/>
    </location>
</feature>
<keyword evidence="17" id="KW-1185">Reference proteome</keyword>
<feature type="binding site" evidence="11">
    <location>
        <position position="114"/>
    </location>
    <ligand>
        <name>FAD</name>
        <dbReference type="ChEBI" id="CHEBI:57692"/>
    </ligand>
</feature>
<dbReference type="PIRSF" id="PIRSF000350">
    <property type="entry name" value="Mercury_reductase_MerA"/>
    <property type="match status" value="1"/>
</dbReference>
<feature type="binding site" evidence="11">
    <location>
        <begin position="143"/>
        <end position="145"/>
    </location>
    <ligand>
        <name>FAD</name>
        <dbReference type="ChEBI" id="CHEBI:57692"/>
    </ligand>
</feature>
<evidence type="ECO:0000256" key="11">
    <source>
        <dbReference type="PIRSR" id="PIRSR000350-3"/>
    </source>
</evidence>
<dbReference type="GO" id="GO:0045333">
    <property type="term" value="P:cellular respiration"/>
    <property type="evidence" value="ECO:0007669"/>
    <property type="project" value="UniProtKB-ARBA"/>
</dbReference>
<dbReference type="Gene3D" id="3.30.390.30">
    <property type="match status" value="1"/>
</dbReference>
<dbReference type="FunFam" id="3.30.390.30:FF:000001">
    <property type="entry name" value="Dihydrolipoyl dehydrogenase"/>
    <property type="match status" value="1"/>
</dbReference>
<dbReference type="InterPro" id="IPR050151">
    <property type="entry name" value="Class-I_Pyr_Nuc-Dis_Oxidored"/>
</dbReference>
<dbReference type="PANTHER" id="PTHR22912:SF151">
    <property type="entry name" value="DIHYDROLIPOYL DEHYDROGENASE, MITOCHONDRIAL"/>
    <property type="match status" value="1"/>
</dbReference>
<dbReference type="GO" id="GO:0006103">
    <property type="term" value="P:2-oxoglutarate metabolic process"/>
    <property type="evidence" value="ECO:0007669"/>
    <property type="project" value="TreeGrafter"/>
</dbReference>
<dbReference type="GO" id="GO:1990234">
    <property type="term" value="C:transferase complex"/>
    <property type="evidence" value="ECO:0007669"/>
    <property type="project" value="UniProtKB-ARBA"/>
</dbReference>
<feature type="binding site" evidence="11">
    <location>
        <position position="315"/>
    </location>
    <ligand>
        <name>FAD</name>
        <dbReference type="ChEBI" id="CHEBI:57692"/>
    </ligand>
</feature>
<dbReference type="SUPFAM" id="SSF51905">
    <property type="entry name" value="FAD/NAD(P)-binding domain"/>
    <property type="match status" value="1"/>
</dbReference>
<dbReference type="Pfam" id="PF07992">
    <property type="entry name" value="Pyr_redox_2"/>
    <property type="match status" value="1"/>
</dbReference>
<organism evidence="16 17">
    <name type="scientific">Nitratireductor aquibiodomus</name>
    <dbReference type="NCBI Taxonomy" id="204799"/>
    <lineage>
        <taxon>Bacteria</taxon>
        <taxon>Pseudomonadati</taxon>
        <taxon>Pseudomonadota</taxon>
        <taxon>Alphaproteobacteria</taxon>
        <taxon>Hyphomicrobiales</taxon>
        <taxon>Phyllobacteriaceae</taxon>
        <taxon>Nitratireductor</taxon>
    </lineage>
</organism>
<keyword evidence="8 13" id="KW-0676">Redox-active center</keyword>
<gene>
    <name evidence="16" type="ORF">SAMN05216452_1876</name>
</gene>
<dbReference type="InterPro" id="IPR016156">
    <property type="entry name" value="FAD/NAD-linked_Rdtase_dimer_sf"/>
</dbReference>
<feature type="binding site" evidence="11">
    <location>
        <begin position="182"/>
        <end position="189"/>
    </location>
    <ligand>
        <name>NAD(+)</name>
        <dbReference type="ChEBI" id="CHEBI:57540"/>
    </ligand>
</feature>
<feature type="domain" description="FAD/NAD(P)-binding" evidence="15">
    <location>
        <begin position="3"/>
        <end position="330"/>
    </location>
</feature>
<dbReference type="PRINTS" id="PR00411">
    <property type="entry name" value="PNDRDTASEI"/>
</dbReference>
<sequence length="468" mass="49137">MSYDLVVIGTGPGGYVCAIKAAQLGLRTAVVEKLPTHGGTCVNVGCIPSKALLHATEMFAEAGHGLADLGVEVSKPKLNLKKMMEHRVKTVEQNTKGLDFLMKKNKIDVLRGFGSIAGKGKVSVKGDDGKEQTVETKNIVIATGSDVAGIPGVDVKFDEKVIVSSTGALELSKVPEHMIVVGGGVIGLELGSVWARLGARVTVVEYLDTILGGMDGEVAKQFQRMLGKQSFEFKLGAKVTDVTKAGKGAKVTFEPAKGGDAETVEADVVLVATGRKPYTEGLGLDAVGVELDERGRVKTDGHFKTNVDGIYAIGDVIAGPMLAHKAEDEGVAVAEILAGQAGHVNYDVIPGVVYTSPEVASVGKTEEELKKAGVEYNAGKFPFSANGRARSMLKTDGFVKVLADKKTDRVLGVHIVGFGAGEMIHEAAVLMEFGGSSEDLARTCHAHPTMSETVKEAALATFAKPIHM</sequence>
<evidence type="ECO:0000256" key="3">
    <source>
        <dbReference type="ARBA" id="ARBA00022630"/>
    </source>
</evidence>
<evidence type="ECO:0000256" key="8">
    <source>
        <dbReference type="ARBA" id="ARBA00023284"/>
    </source>
</evidence>
<feature type="binding site" evidence="11">
    <location>
        <position position="205"/>
    </location>
    <ligand>
        <name>NAD(+)</name>
        <dbReference type="ChEBI" id="CHEBI:57540"/>
    </ligand>
</feature>
<keyword evidence="11" id="KW-0547">Nucleotide-binding</keyword>
<dbReference type="InterPro" id="IPR023753">
    <property type="entry name" value="FAD/NAD-binding_dom"/>
</dbReference>
<dbReference type="SUPFAM" id="SSF55424">
    <property type="entry name" value="FAD/NAD-linked reductases, dimerisation (C-terminal) domain"/>
    <property type="match status" value="1"/>
</dbReference>
<evidence type="ECO:0000256" key="2">
    <source>
        <dbReference type="ARBA" id="ARBA00012608"/>
    </source>
</evidence>
<evidence type="ECO:0000256" key="13">
    <source>
        <dbReference type="RuleBase" id="RU003692"/>
    </source>
</evidence>
<evidence type="ECO:0000256" key="4">
    <source>
        <dbReference type="ARBA" id="ARBA00022827"/>
    </source>
</evidence>
<dbReference type="InterPro" id="IPR001100">
    <property type="entry name" value="Pyr_nuc-diS_OxRdtase"/>
</dbReference>
<evidence type="ECO:0000313" key="17">
    <source>
        <dbReference type="Proteomes" id="UP000199064"/>
    </source>
</evidence>
<dbReference type="GO" id="GO:0050660">
    <property type="term" value="F:flavin adenine dinucleotide binding"/>
    <property type="evidence" value="ECO:0007669"/>
    <property type="project" value="InterPro"/>
</dbReference>
<comment type="cofactor">
    <cofactor evidence="11 13">
        <name>FAD</name>
        <dbReference type="ChEBI" id="CHEBI:57692"/>
    </cofactor>
    <text evidence="11 13">Binds 1 FAD per subunit.</text>
</comment>
<feature type="binding site" evidence="11">
    <location>
        <position position="274"/>
    </location>
    <ligand>
        <name>NAD(+)</name>
        <dbReference type="ChEBI" id="CHEBI:57540"/>
    </ligand>
</feature>
<keyword evidence="5 13" id="KW-0560">Oxidoreductase</keyword>
<dbReference type="InterPro" id="IPR004099">
    <property type="entry name" value="Pyr_nucl-diS_OxRdtase_dimer"/>
</dbReference>
<dbReference type="FunFam" id="3.50.50.60:FF:000025">
    <property type="entry name" value="Dihydrolipoyl dehydrogenase"/>
    <property type="match status" value="1"/>
</dbReference>
<comment type="catalytic activity">
    <reaction evidence="9 13">
        <text>N(6)-[(R)-dihydrolipoyl]-L-lysyl-[protein] + NAD(+) = N(6)-[(R)-lipoyl]-L-lysyl-[protein] + NADH + H(+)</text>
        <dbReference type="Rhea" id="RHEA:15045"/>
        <dbReference type="Rhea" id="RHEA-COMP:10474"/>
        <dbReference type="Rhea" id="RHEA-COMP:10475"/>
        <dbReference type="ChEBI" id="CHEBI:15378"/>
        <dbReference type="ChEBI" id="CHEBI:57540"/>
        <dbReference type="ChEBI" id="CHEBI:57945"/>
        <dbReference type="ChEBI" id="CHEBI:83099"/>
        <dbReference type="ChEBI" id="CHEBI:83100"/>
        <dbReference type="EC" id="1.8.1.4"/>
    </reaction>
</comment>
<keyword evidence="6 11" id="KW-0520">NAD</keyword>
<keyword evidence="3 13" id="KW-0285">Flavoprotein</keyword>
<protein>
    <recommendedName>
        <fullName evidence="2 13">Dihydrolipoyl dehydrogenase</fullName>
        <ecNumber evidence="2 13">1.8.1.4</ecNumber>
    </recommendedName>
</protein>
<evidence type="ECO:0000256" key="10">
    <source>
        <dbReference type="PIRSR" id="PIRSR000350-2"/>
    </source>
</evidence>
<dbReference type="Pfam" id="PF02852">
    <property type="entry name" value="Pyr_redox_dim"/>
    <property type="match status" value="1"/>
</dbReference>
<proteinExistence type="inferred from homology"/>
<evidence type="ECO:0000256" key="6">
    <source>
        <dbReference type="ARBA" id="ARBA00023027"/>
    </source>
</evidence>
<accession>A0A1H4K2C4</accession>
<dbReference type="NCBIfam" id="TIGR01350">
    <property type="entry name" value="lipoamide_DH"/>
    <property type="match status" value="1"/>
</dbReference>
<dbReference type="InterPro" id="IPR006258">
    <property type="entry name" value="Lipoamide_DH"/>
</dbReference>
<feature type="active site" description="Proton acceptor" evidence="10">
    <location>
        <position position="447"/>
    </location>
</feature>
<dbReference type="GO" id="GO:0005737">
    <property type="term" value="C:cytoplasm"/>
    <property type="evidence" value="ECO:0007669"/>
    <property type="project" value="UniProtKB-ARBA"/>
</dbReference>
<reference evidence="17" key="1">
    <citation type="submission" date="2016-10" db="EMBL/GenBank/DDBJ databases">
        <authorList>
            <person name="Varghese N."/>
            <person name="Submissions S."/>
        </authorList>
    </citation>
    <scope>NUCLEOTIDE SEQUENCE [LARGE SCALE GENOMIC DNA]</scope>
    <source>
        <strain evidence="17">ES.061</strain>
    </source>
</reference>
<dbReference type="PROSITE" id="PS00076">
    <property type="entry name" value="PYRIDINE_REDOX_1"/>
    <property type="match status" value="1"/>
</dbReference>
<dbReference type="RefSeq" id="WP_090328499.1">
    <property type="nucleotide sequence ID" value="NZ_FNSL01000001.1"/>
</dbReference>
<feature type="domain" description="Pyridine nucleotide-disulphide oxidoreductase dimerisation" evidence="14">
    <location>
        <begin position="349"/>
        <end position="458"/>
    </location>
</feature>